<gene>
    <name evidence="1" type="ORF">NPIL_240601</name>
</gene>
<keyword evidence="2" id="KW-1185">Reference proteome</keyword>
<dbReference type="Proteomes" id="UP000887013">
    <property type="component" value="Unassembled WGS sequence"/>
</dbReference>
<evidence type="ECO:0000313" key="1">
    <source>
        <dbReference type="EMBL" id="GFU21290.1"/>
    </source>
</evidence>
<dbReference type="EMBL" id="BMAW01080820">
    <property type="protein sequence ID" value="GFU21290.1"/>
    <property type="molecule type" value="Genomic_DNA"/>
</dbReference>
<dbReference type="OrthoDB" id="6771547at2759"/>
<proteinExistence type="predicted"/>
<protein>
    <submittedName>
        <fullName evidence="1">Uncharacterized protein</fullName>
    </submittedName>
</protein>
<accession>A0A8X6QIT6</accession>
<organism evidence="1 2">
    <name type="scientific">Nephila pilipes</name>
    <name type="common">Giant wood spider</name>
    <name type="synonym">Nephila maculata</name>
    <dbReference type="NCBI Taxonomy" id="299642"/>
    <lineage>
        <taxon>Eukaryota</taxon>
        <taxon>Metazoa</taxon>
        <taxon>Ecdysozoa</taxon>
        <taxon>Arthropoda</taxon>
        <taxon>Chelicerata</taxon>
        <taxon>Arachnida</taxon>
        <taxon>Araneae</taxon>
        <taxon>Araneomorphae</taxon>
        <taxon>Entelegynae</taxon>
        <taxon>Araneoidea</taxon>
        <taxon>Nephilidae</taxon>
        <taxon>Nephila</taxon>
    </lineage>
</organism>
<comment type="caution">
    <text evidence="1">The sequence shown here is derived from an EMBL/GenBank/DDBJ whole genome shotgun (WGS) entry which is preliminary data.</text>
</comment>
<dbReference type="AlphaFoldDB" id="A0A8X6QIT6"/>
<name>A0A8X6QIT6_NEPPI</name>
<reference evidence="1" key="1">
    <citation type="submission" date="2020-08" db="EMBL/GenBank/DDBJ databases">
        <title>Multicomponent nature underlies the extraordinary mechanical properties of spider dragline silk.</title>
        <authorList>
            <person name="Kono N."/>
            <person name="Nakamura H."/>
            <person name="Mori M."/>
            <person name="Yoshida Y."/>
            <person name="Ohtoshi R."/>
            <person name="Malay A.D."/>
            <person name="Moran D.A.P."/>
            <person name="Tomita M."/>
            <person name="Numata K."/>
            <person name="Arakawa K."/>
        </authorList>
    </citation>
    <scope>NUCLEOTIDE SEQUENCE</scope>
</reference>
<sequence length="109" mass="12441">MILISQNSKNENISGTLRKKTGNPLPLLLNYEVSKTPITSIVDSDWITLKNIIIRNAKRTILRDAPIDNLTRTKLQKINPEIKLTYAETKRDKRNELCTTLDPIVPNTK</sequence>
<evidence type="ECO:0000313" key="2">
    <source>
        <dbReference type="Proteomes" id="UP000887013"/>
    </source>
</evidence>